<evidence type="ECO:0000313" key="9">
    <source>
        <dbReference type="Proteomes" id="UP000249590"/>
    </source>
</evidence>
<comment type="caution">
    <text evidence="8">The sequence shown here is derived from an EMBL/GenBank/DDBJ whole genome shotgun (WGS) entry which is preliminary data.</text>
</comment>
<dbReference type="PANTHER" id="PTHR43694">
    <property type="entry name" value="RIBONUCLEASE J"/>
    <property type="match status" value="1"/>
</dbReference>
<dbReference type="Pfam" id="PF17770">
    <property type="entry name" value="RNase_J_C"/>
    <property type="match status" value="1"/>
</dbReference>
<keyword evidence="1" id="KW-0540">Nuclease</keyword>
<evidence type="ECO:0000256" key="6">
    <source>
        <dbReference type="ARBA" id="ARBA00022884"/>
    </source>
</evidence>
<dbReference type="GO" id="GO:0046872">
    <property type="term" value="F:metal ion binding"/>
    <property type="evidence" value="ECO:0007669"/>
    <property type="project" value="UniProtKB-KW"/>
</dbReference>
<dbReference type="InterPro" id="IPR041636">
    <property type="entry name" value="RNase_J_C"/>
</dbReference>
<dbReference type="RefSeq" id="WP_111346817.1">
    <property type="nucleotide sequence ID" value="NZ_JAIWKD010000008.1"/>
</dbReference>
<dbReference type="Gene3D" id="3.40.50.10710">
    <property type="entry name" value="Metallo-hydrolase/oxidoreductase"/>
    <property type="match status" value="1"/>
</dbReference>
<evidence type="ECO:0000256" key="4">
    <source>
        <dbReference type="ARBA" id="ARBA00022833"/>
    </source>
</evidence>
<dbReference type="OrthoDB" id="9770211at2"/>
<accession>A0A8B2NQS1</accession>
<evidence type="ECO:0000313" key="8">
    <source>
        <dbReference type="EMBL" id="RAI00670.1"/>
    </source>
</evidence>
<dbReference type="InterPro" id="IPR042173">
    <property type="entry name" value="RNase_J_2"/>
</dbReference>
<evidence type="ECO:0000259" key="7">
    <source>
        <dbReference type="SMART" id="SM00849"/>
    </source>
</evidence>
<name>A0A8B2NQS1_9HYPH</name>
<feature type="domain" description="Metallo-beta-lactamase" evidence="7">
    <location>
        <begin position="20"/>
        <end position="220"/>
    </location>
</feature>
<keyword evidence="5" id="KW-0269">Exonuclease</keyword>
<dbReference type="AlphaFoldDB" id="A0A8B2NQS1"/>
<dbReference type="PANTHER" id="PTHR43694:SF1">
    <property type="entry name" value="RIBONUCLEASE J"/>
    <property type="match status" value="1"/>
</dbReference>
<dbReference type="InterPro" id="IPR001279">
    <property type="entry name" value="Metallo-B-lactamas"/>
</dbReference>
<reference evidence="8 9" key="1">
    <citation type="submission" date="2018-05" db="EMBL/GenBank/DDBJ databases">
        <title>Acuticoccus sediminis sp. nov., isolated from deep-sea sediment of Indian Ocean.</title>
        <authorList>
            <person name="Liu X."/>
            <person name="Lai Q."/>
            <person name="Du Y."/>
            <person name="Sun F."/>
            <person name="Zhang X."/>
            <person name="Wang S."/>
            <person name="Shao Z."/>
        </authorList>
    </citation>
    <scope>NUCLEOTIDE SEQUENCE [LARGE SCALE GENOMIC DNA]</scope>
    <source>
        <strain evidence="8 9">PTG4-2</strain>
    </source>
</reference>
<dbReference type="Pfam" id="PF12706">
    <property type="entry name" value="Lactamase_B_2"/>
    <property type="match status" value="1"/>
</dbReference>
<sequence length="558" mass="60685">MTAPGSELVFLPLGGVGEIGMNLGLYGVGPPHARKWLMVDCGVTFAEGRWFPGVDLILPDISFIEEERRDLVGIVITHAHEDHYGALLDLWPRLQAPVYATQFTTGLLRAKAIENGKLVTPDVNVVTQGETLQIGPFSVEFVPVSHSIPEPNALAIRTDHGLIVHTGDWKIDPEPGVGIPIGVERLKELGEEGVIALMCDSTNAQRPGRSPSEHDVAEGLKSFIASAPHRVAVTAFSSNVARIRAVCEAAAATDRHVVVMGRAMRRVIEVATECGFMDGLPKFLSEDDVGHLPRDKVLVLLTGSQGEERAALARIASDNHPRVALSAGDRVIFSSRTIPGNEKAVNEVMNGLALQGIEVVTDSQGLVHTSGHPRRDELVELYGWLKPKVLIPVHGEPVHLAAHERLAKANGIDNVVMISNGKMARLDPAPAAVVDEIEPNILLMDGRLLRTPEEANVRERRALAFAGVVTAVVTLDDRYELDDDPLVVLMGIPARDDEGETFREQLVDEIAGAVESIPRHRRRDRDTVVQAARRAIRSHMSQHWGKKPLCHVFVVSAP</sequence>
<evidence type="ECO:0000256" key="2">
    <source>
        <dbReference type="ARBA" id="ARBA00022723"/>
    </source>
</evidence>
<keyword evidence="2" id="KW-0479">Metal-binding</keyword>
<dbReference type="InterPro" id="IPR055132">
    <property type="entry name" value="RNase_J_b_CASP"/>
</dbReference>
<keyword evidence="4" id="KW-0862">Zinc</keyword>
<dbReference type="InterPro" id="IPR011108">
    <property type="entry name" value="RMMBL"/>
</dbReference>
<dbReference type="InterPro" id="IPR036866">
    <property type="entry name" value="RibonucZ/Hydroxyglut_hydro"/>
</dbReference>
<dbReference type="GO" id="GO:0003723">
    <property type="term" value="F:RNA binding"/>
    <property type="evidence" value="ECO:0007669"/>
    <property type="project" value="UniProtKB-KW"/>
</dbReference>
<dbReference type="SUPFAM" id="SSF56281">
    <property type="entry name" value="Metallo-hydrolase/oxidoreductase"/>
    <property type="match status" value="1"/>
</dbReference>
<dbReference type="Proteomes" id="UP000249590">
    <property type="component" value="Unassembled WGS sequence"/>
</dbReference>
<dbReference type="EMBL" id="QHHQ01000003">
    <property type="protein sequence ID" value="RAI00670.1"/>
    <property type="molecule type" value="Genomic_DNA"/>
</dbReference>
<keyword evidence="3 8" id="KW-0378">Hydrolase</keyword>
<protein>
    <submittedName>
        <fullName evidence="8">MBL fold metallo-hydrolase</fullName>
    </submittedName>
</protein>
<dbReference type="Gene3D" id="3.60.15.10">
    <property type="entry name" value="Ribonuclease Z/Hydroxyacylglutathione hydrolase-like"/>
    <property type="match status" value="1"/>
</dbReference>
<dbReference type="GO" id="GO:0004527">
    <property type="term" value="F:exonuclease activity"/>
    <property type="evidence" value="ECO:0007669"/>
    <property type="project" value="UniProtKB-KW"/>
</dbReference>
<organism evidence="8 9">
    <name type="scientific">Acuticoccus sediminis</name>
    <dbReference type="NCBI Taxonomy" id="2184697"/>
    <lineage>
        <taxon>Bacteria</taxon>
        <taxon>Pseudomonadati</taxon>
        <taxon>Pseudomonadota</taxon>
        <taxon>Alphaproteobacteria</taxon>
        <taxon>Hyphomicrobiales</taxon>
        <taxon>Amorphaceae</taxon>
        <taxon>Acuticoccus</taxon>
    </lineage>
</organism>
<dbReference type="SMART" id="SM00849">
    <property type="entry name" value="Lactamase_B"/>
    <property type="match status" value="1"/>
</dbReference>
<dbReference type="Pfam" id="PF22505">
    <property type="entry name" value="RNase_J_b_CASP"/>
    <property type="match status" value="1"/>
</dbReference>
<keyword evidence="6" id="KW-0694">RNA-binding</keyword>
<keyword evidence="9" id="KW-1185">Reference proteome</keyword>
<evidence type="ECO:0000256" key="5">
    <source>
        <dbReference type="ARBA" id="ARBA00022839"/>
    </source>
</evidence>
<dbReference type="CDD" id="cd07714">
    <property type="entry name" value="RNaseJ_MBL-fold"/>
    <property type="match status" value="1"/>
</dbReference>
<gene>
    <name evidence="8" type="ORF">DLJ53_15570</name>
</gene>
<proteinExistence type="predicted"/>
<dbReference type="Gene3D" id="3.10.20.580">
    <property type="match status" value="1"/>
</dbReference>
<dbReference type="Pfam" id="PF07521">
    <property type="entry name" value="RMMBL"/>
    <property type="match status" value="1"/>
</dbReference>
<evidence type="ECO:0000256" key="3">
    <source>
        <dbReference type="ARBA" id="ARBA00022801"/>
    </source>
</evidence>
<evidence type="ECO:0000256" key="1">
    <source>
        <dbReference type="ARBA" id="ARBA00022722"/>
    </source>
</evidence>